<keyword evidence="3" id="KW-0732">Signal</keyword>
<dbReference type="SUPFAM" id="SSF56112">
    <property type="entry name" value="Protein kinase-like (PK-like)"/>
    <property type="match status" value="1"/>
</dbReference>
<dbReference type="GO" id="GO:0016020">
    <property type="term" value="C:membrane"/>
    <property type="evidence" value="ECO:0007669"/>
    <property type="project" value="UniProtKB-SubCell"/>
</dbReference>
<evidence type="ECO:0000259" key="7">
    <source>
        <dbReference type="PROSITE" id="PS50011"/>
    </source>
</evidence>
<evidence type="ECO:0000256" key="6">
    <source>
        <dbReference type="SAM" id="MobiDB-lite"/>
    </source>
</evidence>
<evidence type="ECO:0000313" key="9">
    <source>
        <dbReference type="Proteomes" id="UP001642360"/>
    </source>
</evidence>
<dbReference type="Gene3D" id="1.10.510.10">
    <property type="entry name" value="Transferase(Phosphotransferase) domain 1"/>
    <property type="match status" value="1"/>
</dbReference>
<sequence>KRKREEEEGVFPMTRLERPGGGEREFKAEVCTIGNIQHVNLVRLRGFCYENSHRLLVDDYMPCGPLSVYLKKDGQSLTWNVRFQVAMGTARDIAYFHEECRNCLIQSGNQH</sequence>
<proteinExistence type="predicted"/>
<evidence type="ECO:0000256" key="3">
    <source>
        <dbReference type="ARBA" id="ARBA00022729"/>
    </source>
</evidence>
<dbReference type="EMBL" id="CAUOFW020002240">
    <property type="protein sequence ID" value="CAK9152205.1"/>
    <property type="molecule type" value="Genomic_DNA"/>
</dbReference>
<dbReference type="InterPro" id="IPR011009">
    <property type="entry name" value="Kinase-like_dom_sf"/>
</dbReference>
<keyword evidence="9" id="KW-1185">Reference proteome</keyword>
<dbReference type="Proteomes" id="UP001642360">
    <property type="component" value="Unassembled WGS sequence"/>
</dbReference>
<comment type="caution">
    <text evidence="8">The sequence shown here is derived from an EMBL/GenBank/DDBJ whole genome shotgun (WGS) entry which is preliminary data.</text>
</comment>
<dbReference type="PANTHER" id="PTHR47974:SF20">
    <property type="entry name" value="RECEPTOR-LIKE SERINE_THREONINE-PROTEIN KINASE"/>
    <property type="match status" value="1"/>
</dbReference>
<accession>A0ABC8S8S3</accession>
<feature type="region of interest" description="Disordered" evidence="6">
    <location>
        <begin position="1"/>
        <end position="20"/>
    </location>
</feature>
<dbReference type="AlphaFoldDB" id="A0ABC8S8S3"/>
<keyword evidence="5" id="KW-0472">Membrane</keyword>
<gene>
    <name evidence="8" type="ORF">ILEXP_LOCUS20419</name>
</gene>
<reference evidence="8 9" key="1">
    <citation type="submission" date="2024-02" db="EMBL/GenBank/DDBJ databases">
        <authorList>
            <person name="Vignale AGUSTIN F."/>
            <person name="Sosa J E."/>
            <person name="Modenutti C."/>
        </authorList>
    </citation>
    <scope>NUCLEOTIDE SEQUENCE [LARGE SCALE GENOMIC DNA]</scope>
</reference>
<protein>
    <recommendedName>
        <fullName evidence="7">Protein kinase domain-containing protein</fullName>
    </recommendedName>
</protein>
<evidence type="ECO:0000256" key="2">
    <source>
        <dbReference type="ARBA" id="ARBA00022692"/>
    </source>
</evidence>
<comment type="subcellular location">
    <subcellularLocation>
        <location evidence="1">Membrane</location>
        <topology evidence="1">Single-pass membrane protein</topology>
    </subcellularLocation>
</comment>
<dbReference type="InterPro" id="IPR001245">
    <property type="entry name" value="Ser-Thr/Tyr_kinase_cat_dom"/>
</dbReference>
<dbReference type="InterPro" id="IPR000719">
    <property type="entry name" value="Prot_kinase_dom"/>
</dbReference>
<evidence type="ECO:0000256" key="5">
    <source>
        <dbReference type="ARBA" id="ARBA00023136"/>
    </source>
</evidence>
<name>A0ABC8S8S3_9AQUA</name>
<feature type="non-terminal residue" evidence="8">
    <location>
        <position position="1"/>
    </location>
</feature>
<organism evidence="8 9">
    <name type="scientific">Ilex paraguariensis</name>
    <name type="common">yerba mate</name>
    <dbReference type="NCBI Taxonomy" id="185542"/>
    <lineage>
        <taxon>Eukaryota</taxon>
        <taxon>Viridiplantae</taxon>
        <taxon>Streptophyta</taxon>
        <taxon>Embryophyta</taxon>
        <taxon>Tracheophyta</taxon>
        <taxon>Spermatophyta</taxon>
        <taxon>Magnoliopsida</taxon>
        <taxon>eudicotyledons</taxon>
        <taxon>Gunneridae</taxon>
        <taxon>Pentapetalae</taxon>
        <taxon>asterids</taxon>
        <taxon>campanulids</taxon>
        <taxon>Aquifoliales</taxon>
        <taxon>Aquifoliaceae</taxon>
        <taxon>Ilex</taxon>
    </lineage>
</organism>
<feature type="domain" description="Protein kinase" evidence="7">
    <location>
        <begin position="1"/>
        <end position="111"/>
    </location>
</feature>
<keyword evidence="4" id="KW-1133">Transmembrane helix</keyword>
<evidence type="ECO:0000313" key="8">
    <source>
        <dbReference type="EMBL" id="CAK9152205.1"/>
    </source>
</evidence>
<dbReference type="Pfam" id="PF07714">
    <property type="entry name" value="PK_Tyr_Ser-Thr"/>
    <property type="match status" value="1"/>
</dbReference>
<keyword evidence="2" id="KW-0812">Transmembrane</keyword>
<evidence type="ECO:0000256" key="4">
    <source>
        <dbReference type="ARBA" id="ARBA00022989"/>
    </source>
</evidence>
<evidence type="ECO:0000256" key="1">
    <source>
        <dbReference type="ARBA" id="ARBA00004167"/>
    </source>
</evidence>
<dbReference type="PANTHER" id="PTHR47974">
    <property type="entry name" value="OS07G0415500 PROTEIN"/>
    <property type="match status" value="1"/>
</dbReference>
<dbReference type="PROSITE" id="PS50011">
    <property type="entry name" value="PROTEIN_KINASE_DOM"/>
    <property type="match status" value="1"/>
</dbReference>